<accession>A0ABN9GN61</accession>
<comment type="caution">
    <text evidence="2">The sequence shown here is derived from an EMBL/GenBank/DDBJ whole genome shotgun (WGS) entry which is preliminary data.</text>
</comment>
<reference evidence="2" key="1">
    <citation type="submission" date="2023-05" db="EMBL/GenBank/DDBJ databases">
        <authorList>
            <person name="Stuckert A."/>
        </authorList>
    </citation>
    <scope>NUCLEOTIDE SEQUENCE</scope>
</reference>
<feature type="region of interest" description="Disordered" evidence="1">
    <location>
        <begin position="15"/>
        <end position="69"/>
    </location>
</feature>
<proteinExistence type="predicted"/>
<sequence length="69" mass="7175">MLRFVNGPVEFWDLSRVPEDYGGGGGGGRTTSASDRLGNHSGSGSGHLSNSDTRSPMLPILNGERGTKA</sequence>
<name>A0ABN9GN61_9NEOB</name>
<dbReference type="EMBL" id="CATNWA010019037">
    <property type="protein sequence ID" value="CAI9610901.1"/>
    <property type="molecule type" value="Genomic_DNA"/>
</dbReference>
<protein>
    <submittedName>
        <fullName evidence="2">Uncharacterized protein</fullName>
    </submittedName>
</protein>
<gene>
    <name evidence="2" type="ORF">SPARVUS_LOCUS14467314</name>
</gene>
<evidence type="ECO:0000256" key="1">
    <source>
        <dbReference type="SAM" id="MobiDB-lite"/>
    </source>
</evidence>
<evidence type="ECO:0000313" key="3">
    <source>
        <dbReference type="Proteomes" id="UP001162483"/>
    </source>
</evidence>
<organism evidence="2 3">
    <name type="scientific">Staurois parvus</name>
    <dbReference type="NCBI Taxonomy" id="386267"/>
    <lineage>
        <taxon>Eukaryota</taxon>
        <taxon>Metazoa</taxon>
        <taxon>Chordata</taxon>
        <taxon>Craniata</taxon>
        <taxon>Vertebrata</taxon>
        <taxon>Euteleostomi</taxon>
        <taxon>Amphibia</taxon>
        <taxon>Batrachia</taxon>
        <taxon>Anura</taxon>
        <taxon>Neobatrachia</taxon>
        <taxon>Ranoidea</taxon>
        <taxon>Ranidae</taxon>
        <taxon>Staurois</taxon>
    </lineage>
</organism>
<feature type="compositionally biased region" description="Low complexity" evidence="1">
    <location>
        <begin position="39"/>
        <end position="51"/>
    </location>
</feature>
<dbReference type="Proteomes" id="UP001162483">
    <property type="component" value="Unassembled WGS sequence"/>
</dbReference>
<keyword evidence="3" id="KW-1185">Reference proteome</keyword>
<evidence type="ECO:0000313" key="2">
    <source>
        <dbReference type="EMBL" id="CAI9610901.1"/>
    </source>
</evidence>